<dbReference type="PATRIC" id="fig|1265822.4.peg.1205"/>
<evidence type="ECO:0000259" key="4">
    <source>
        <dbReference type="PROSITE" id="PS51900"/>
    </source>
</evidence>
<dbReference type="GO" id="GO:0003677">
    <property type="term" value="F:DNA binding"/>
    <property type="evidence" value="ECO:0007669"/>
    <property type="project" value="UniProtKB-UniRule"/>
</dbReference>
<dbReference type="InterPro" id="IPR044068">
    <property type="entry name" value="CB"/>
</dbReference>
<dbReference type="GO" id="GO:0006310">
    <property type="term" value="P:DNA recombination"/>
    <property type="evidence" value="ECO:0007669"/>
    <property type="project" value="UniProtKB-KW"/>
</dbReference>
<sequence length="282" mass="33462">MTKKKKIWIWRIRIRINGKQHEKTGRHKNRKIAFEKCHEDYLELLRKKENIDSGINFEQKNMELKEFMEEWFVTYRVPELKPQTINNRRGFMEDYIYPRIGHIPLKNLNRLNYQKFINSLSPNLSFGSIKILNSIVRSCLEFACYDLRIIEYNPAEKIRIPNKPSPAEKKQDELNKFYTEKQISSLLACEDVDILYKQLIFCLVETGLRLGEITGLLESSYIEKEKALLINVQLLAKTTRTNPILAPPKTEESERLVYLDEETNLLIKKRILQNKKKQTRIS</sequence>
<dbReference type="InterPro" id="IPR004107">
    <property type="entry name" value="Integrase_SAM-like_N"/>
</dbReference>
<dbReference type="PROSITE" id="PS51900">
    <property type="entry name" value="CB"/>
    <property type="match status" value="1"/>
</dbReference>
<dbReference type="Gene3D" id="1.10.150.130">
    <property type="match status" value="1"/>
</dbReference>
<evidence type="ECO:0000313" key="6">
    <source>
        <dbReference type="Proteomes" id="UP000019241"/>
    </source>
</evidence>
<dbReference type="SUPFAM" id="SSF56349">
    <property type="entry name" value="DNA breaking-rejoining enzymes"/>
    <property type="match status" value="1"/>
</dbReference>
<dbReference type="AlphaFoldDB" id="W7DQ31"/>
<dbReference type="Proteomes" id="UP000019241">
    <property type="component" value="Unassembled WGS sequence"/>
</dbReference>
<keyword evidence="1 3" id="KW-0238">DNA-binding</keyword>
<evidence type="ECO:0000256" key="3">
    <source>
        <dbReference type="PROSITE-ProRule" id="PRU01248"/>
    </source>
</evidence>
<dbReference type="Pfam" id="PF14659">
    <property type="entry name" value="Phage_int_SAM_3"/>
    <property type="match status" value="1"/>
</dbReference>
<reference evidence="5 6" key="1">
    <citation type="submission" date="2012-12" db="EMBL/GenBank/DDBJ databases">
        <title>Novel taxa of Listeriaceae from agricultural environments in the United States.</title>
        <authorList>
            <person name="den Bakker H.C."/>
            <person name="Allred A."/>
            <person name="Warchocki S."/>
            <person name="Wright E.M."/>
            <person name="Burrell A."/>
            <person name="Nightingale K.K."/>
            <person name="Kephart D."/>
            <person name="Wiedmann M."/>
        </authorList>
    </citation>
    <scope>NUCLEOTIDE SEQUENCE [LARGE SCALE GENOMIC DNA]</scope>
    <source>
        <strain evidence="5 6">FSL S10-1203</strain>
    </source>
</reference>
<gene>
    <name evidence="5" type="ORF">MCOL2_05935</name>
</gene>
<dbReference type="RefSeq" id="WP_036062899.1">
    <property type="nucleotide sequence ID" value="NZ_AODM01000018.1"/>
</dbReference>
<evidence type="ECO:0000256" key="1">
    <source>
        <dbReference type="ARBA" id="ARBA00023125"/>
    </source>
</evidence>
<organism evidence="5 6">
    <name type="scientific">Listeria fleischmannii FSL S10-1203</name>
    <dbReference type="NCBI Taxonomy" id="1265822"/>
    <lineage>
        <taxon>Bacteria</taxon>
        <taxon>Bacillati</taxon>
        <taxon>Bacillota</taxon>
        <taxon>Bacilli</taxon>
        <taxon>Bacillales</taxon>
        <taxon>Listeriaceae</taxon>
        <taxon>Listeria</taxon>
    </lineage>
</organism>
<dbReference type="InterPro" id="IPR011010">
    <property type="entry name" value="DNA_brk_join_enz"/>
</dbReference>
<evidence type="ECO:0000313" key="5">
    <source>
        <dbReference type="EMBL" id="EUJ59188.1"/>
    </source>
</evidence>
<dbReference type="Gene3D" id="1.10.443.10">
    <property type="entry name" value="Intergrase catalytic core"/>
    <property type="match status" value="1"/>
</dbReference>
<dbReference type="EMBL" id="AODM01000018">
    <property type="protein sequence ID" value="EUJ59188.1"/>
    <property type="molecule type" value="Genomic_DNA"/>
</dbReference>
<evidence type="ECO:0000256" key="2">
    <source>
        <dbReference type="ARBA" id="ARBA00023172"/>
    </source>
</evidence>
<protein>
    <submittedName>
        <fullName evidence="5">Tyrosine recombinase XerC</fullName>
    </submittedName>
</protein>
<dbReference type="InterPro" id="IPR013762">
    <property type="entry name" value="Integrase-like_cat_sf"/>
</dbReference>
<feature type="domain" description="Core-binding (CB)" evidence="4">
    <location>
        <begin position="62"/>
        <end position="144"/>
    </location>
</feature>
<dbReference type="GO" id="GO:0015074">
    <property type="term" value="P:DNA integration"/>
    <property type="evidence" value="ECO:0007669"/>
    <property type="project" value="InterPro"/>
</dbReference>
<proteinExistence type="predicted"/>
<dbReference type="InterPro" id="IPR010998">
    <property type="entry name" value="Integrase_recombinase_N"/>
</dbReference>
<keyword evidence="2" id="KW-0233">DNA recombination</keyword>
<comment type="caution">
    <text evidence="5">The sequence shown here is derived from an EMBL/GenBank/DDBJ whole genome shotgun (WGS) entry which is preliminary data.</text>
</comment>
<accession>W7DQ31</accession>
<name>W7DQ31_9LIST</name>